<dbReference type="KEGG" id="gms:SOIL9_61430"/>
<proteinExistence type="predicted"/>
<keyword evidence="9" id="KW-1185">Reference proteome</keyword>
<evidence type="ECO:0000259" key="6">
    <source>
        <dbReference type="PROSITE" id="PS50112"/>
    </source>
</evidence>
<keyword evidence="5 8" id="KW-0418">Kinase</keyword>
<reference evidence="8 9" key="1">
    <citation type="submission" date="2019-05" db="EMBL/GenBank/DDBJ databases">
        <authorList>
            <consortium name="Science for Life Laboratories"/>
        </authorList>
    </citation>
    <scope>NUCLEOTIDE SEQUENCE [LARGE SCALE GENOMIC DNA]</scope>
    <source>
        <strain evidence="8">Soil9</strain>
    </source>
</reference>
<comment type="catalytic activity">
    <reaction evidence="1">
        <text>ATP + protein L-histidine = ADP + protein N-phospho-L-histidine.</text>
        <dbReference type="EC" id="2.7.13.3"/>
    </reaction>
</comment>
<sequence>MNDPQNYRTALDNLPNLVFGAAPDGTVEYMNTRYVEYTGLPLDDLLGWNWGWVVHPADLPNSLDVWAATVRTGTPREVSQRMRRSDGEYRWFLARAEPVRDEDGRVVRWFGTCTDIDESKRLTDQLRGTRMLFRSLVERSPDGEVLVGSDGTVRYANPSAARLLGFTVEELSGTDLWGSVHPDDREAVSAWLERVMLAPGEHLTLVVRFVLRDGSVFVADVLGTNLLPDPDVRALAIQFRRDEAPAQ</sequence>
<dbReference type="CDD" id="cd00130">
    <property type="entry name" value="PAS"/>
    <property type="match status" value="2"/>
</dbReference>
<dbReference type="InterPro" id="IPR001610">
    <property type="entry name" value="PAC"/>
</dbReference>
<dbReference type="PANTHER" id="PTHR43304">
    <property type="entry name" value="PHYTOCHROME-LIKE PROTEIN CPH1"/>
    <property type="match status" value="1"/>
</dbReference>
<evidence type="ECO:0000256" key="2">
    <source>
        <dbReference type="ARBA" id="ARBA00012438"/>
    </source>
</evidence>
<evidence type="ECO:0000256" key="5">
    <source>
        <dbReference type="ARBA" id="ARBA00022777"/>
    </source>
</evidence>
<dbReference type="InterPro" id="IPR013767">
    <property type="entry name" value="PAS_fold"/>
</dbReference>
<dbReference type="InterPro" id="IPR013655">
    <property type="entry name" value="PAS_fold_3"/>
</dbReference>
<dbReference type="InterPro" id="IPR052162">
    <property type="entry name" value="Sensor_kinase/Photoreceptor"/>
</dbReference>
<evidence type="ECO:0000256" key="3">
    <source>
        <dbReference type="ARBA" id="ARBA00022553"/>
    </source>
</evidence>
<keyword evidence="4" id="KW-0808">Transferase</keyword>
<evidence type="ECO:0000256" key="1">
    <source>
        <dbReference type="ARBA" id="ARBA00000085"/>
    </source>
</evidence>
<dbReference type="Gene3D" id="3.30.450.20">
    <property type="entry name" value="PAS domain"/>
    <property type="match status" value="2"/>
</dbReference>
<evidence type="ECO:0000313" key="9">
    <source>
        <dbReference type="Proteomes" id="UP000464178"/>
    </source>
</evidence>
<protein>
    <recommendedName>
        <fullName evidence="2">histidine kinase</fullName>
        <ecNumber evidence="2">2.7.13.3</ecNumber>
    </recommendedName>
</protein>
<dbReference type="SUPFAM" id="SSF55785">
    <property type="entry name" value="PYP-like sensor domain (PAS domain)"/>
    <property type="match status" value="2"/>
</dbReference>
<keyword evidence="3" id="KW-0597">Phosphoprotein</keyword>
<dbReference type="PROSITE" id="PS50112">
    <property type="entry name" value="PAS"/>
    <property type="match status" value="2"/>
</dbReference>
<organism evidence="8 9">
    <name type="scientific">Gemmata massiliana</name>
    <dbReference type="NCBI Taxonomy" id="1210884"/>
    <lineage>
        <taxon>Bacteria</taxon>
        <taxon>Pseudomonadati</taxon>
        <taxon>Planctomycetota</taxon>
        <taxon>Planctomycetia</taxon>
        <taxon>Gemmatales</taxon>
        <taxon>Gemmataceae</taxon>
        <taxon>Gemmata</taxon>
    </lineage>
</organism>
<dbReference type="PROSITE" id="PS50113">
    <property type="entry name" value="PAC"/>
    <property type="match status" value="1"/>
</dbReference>
<dbReference type="Pfam" id="PF08447">
    <property type="entry name" value="PAS_3"/>
    <property type="match status" value="1"/>
</dbReference>
<dbReference type="PANTHER" id="PTHR43304:SF1">
    <property type="entry name" value="PAC DOMAIN-CONTAINING PROTEIN"/>
    <property type="match status" value="1"/>
</dbReference>
<name>A0A6P2CRL2_9BACT</name>
<gene>
    <name evidence="8" type="ORF">SOIL9_61430</name>
</gene>
<dbReference type="RefSeq" id="WP_162666547.1">
    <property type="nucleotide sequence ID" value="NZ_LR593886.1"/>
</dbReference>
<dbReference type="InterPro" id="IPR035965">
    <property type="entry name" value="PAS-like_dom_sf"/>
</dbReference>
<dbReference type="EMBL" id="LR593886">
    <property type="protein sequence ID" value="VTR91571.1"/>
    <property type="molecule type" value="Genomic_DNA"/>
</dbReference>
<dbReference type="SMART" id="SM00086">
    <property type="entry name" value="PAC"/>
    <property type="match status" value="1"/>
</dbReference>
<evidence type="ECO:0000256" key="4">
    <source>
        <dbReference type="ARBA" id="ARBA00022679"/>
    </source>
</evidence>
<dbReference type="EC" id="2.7.13.3" evidence="2"/>
<dbReference type="NCBIfam" id="TIGR00229">
    <property type="entry name" value="sensory_box"/>
    <property type="match status" value="2"/>
</dbReference>
<dbReference type="SMART" id="SM00091">
    <property type="entry name" value="PAS"/>
    <property type="match status" value="2"/>
</dbReference>
<dbReference type="GO" id="GO:0004673">
    <property type="term" value="F:protein histidine kinase activity"/>
    <property type="evidence" value="ECO:0007669"/>
    <property type="project" value="UniProtKB-EC"/>
</dbReference>
<dbReference type="Pfam" id="PF00989">
    <property type="entry name" value="PAS"/>
    <property type="match status" value="1"/>
</dbReference>
<dbReference type="InterPro" id="IPR000014">
    <property type="entry name" value="PAS"/>
</dbReference>
<dbReference type="AlphaFoldDB" id="A0A6P2CRL2"/>
<dbReference type="Proteomes" id="UP000464178">
    <property type="component" value="Chromosome"/>
</dbReference>
<accession>A0A6P2CRL2</accession>
<evidence type="ECO:0000313" key="8">
    <source>
        <dbReference type="EMBL" id="VTR91571.1"/>
    </source>
</evidence>
<feature type="domain" description="PAS" evidence="6">
    <location>
        <begin position="3"/>
        <end position="73"/>
    </location>
</feature>
<dbReference type="FunFam" id="3.30.450.20:FF:000099">
    <property type="entry name" value="Sensory box sensor histidine kinase"/>
    <property type="match status" value="1"/>
</dbReference>
<feature type="domain" description="PAS" evidence="6">
    <location>
        <begin position="129"/>
        <end position="199"/>
    </location>
</feature>
<dbReference type="GO" id="GO:0006355">
    <property type="term" value="P:regulation of DNA-templated transcription"/>
    <property type="evidence" value="ECO:0007669"/>
    <property type="project" value="InterPro"/>
</dbReference>
<dbReference type="InterPro" id="IPR000700">
    <property type="entry name" value="PAS-assoc_C"/>
</dbReference>
<feature type="domain" description="PAC" evidence="7">
    <location>
        <begin position="76"/>
        <end position="128"/>
    </location>
</feature>
<evidence type="ECO:0000259" key="7">
    <source>
        <dbReference type="PROSITE" id="PS50113"/>
    </source>
</evidence>